<evidence type="ECO:0000259" key="9">
    <source>
        <dbReference type="PROSITE" id="PS51186"/>
    </source>
</evidence>
<sequence length="1713" mass="188759">MLFGEDIEGLHDDGFEGSNDERHIFMEVFYGNDTGSLSKRCLVTRVINFQSEDCKHADTFLCSNSENSVVSSQSSRKDSYAEDICTVNEDSGHAKETSKGAISGIARSGFLEETRTSLVERDDRDVNFKRMKCSPNIRNKNSSFCLPDIGRDLIPSESLKEIVSGKSTQDSYCVGQTVTCRLVESSSQGVVCSCYLLKRHGQMDRGGDVDDRNNSNCKVSRLVRSDVKKFVGITSPVSQESFTPKILVAASSITVADKPESSIRAARRSQEFLLLNSDLVNMTCNMDSMKDLRPRLRCHINQLLTSTGWHVERRKRNCRTYMESVYRSPEGRVIREFPKAWRSCGQNLCAGRYNFMHEKNGKEWINISDFLSDLSDVLINIEKDTHPLETPTALARWWSLLDPFVVMVFVDQQIGKLKTGEPVKAGRSVLTDSHKKKDTVPAVKSLDGVRNQLAVRLVSARASDSTCTQLDTRLHDSALAIESADTVVEGSNHGFSEQYSNRSFSISSERKQGSTMKALKGVSIYLSGGKGKVLEANTKNGVQNQLVGTIGDQMSSLNLSSVAAHGSDATFIESDSCLYDVPITSGSVDIVVGGSRFVFTQQGSNLSLPIFRKQISGQKDGRSVKVVKGISTDFSEKQDKTFEGGHADRVGNQLQGSLEDQGDCLNEILISAYDSDSTSVKVDTCAHDVPLDAEFVETRVEGLEYPFNEKDDCESFPILCQQGCVNGDFKLNFMSGGLNRKLCHDGEVRKRELENLARSIESGTDDARHSDSMQQNMSTAQLVNPTILLTDANLNSRESTFSQQEGSLVNGFLPPPSATVNSEQSNSQDSKSAQSIYMDESETVDCREQVEIMSSGLNAEINGMDMLKDVETERTQETFLPLRHDGDLIIGSQLCKQSSIEVQKLFLFPQEKVCHQMIGHFKEEGLAHDSTLETAEEGAAHHETQSSVCPRSPNRKDPPHVNSHGGKGPKKLNCENNTYETPLQANNGSLDSSTCRKIIKSKKSEVYNENGRKSLLGCQIEDDDLLIAAIIKNKDFSPNAKQSYSKSKAYNSKAVRKLKSQKGSCKLLPRTTGKGGKRYIDGKWSSLGARTVLSWLINAGVVALNDVVQYRSPKGDGVVKDGWITRDGILCKCCNMVLSVSEFKVHAGFKLYRPCLNLFMESGNPFTLCHLQAWSAEYKARKCGIRAVQIDELDQNDDTCGLCGDGGELICCDNCPSTFHQACLSAQELPEGSWYCSSCTCQICGDAVNEKEASSSFVVLKCSQCEHKYHKTCMKENYIDKGVVPGTWFCGSSCREVHSGLHSRIGVVNHIPDGFSWTLLRCIHGDQKVHTAQRFALMAECNSKLAVALTIMEECFLSMVDPRTGIDMIPHVLYSWGSNFARLNYQGFYTVVLEKGDELISAASIRVHGVTVAEMPLIATCSEHRRQGMCRRLMNAIEEMLKAFKVEKLVIAAIPNLVDTWTLGFGFKLVEDDEKEQLSNINLMVFPGTILLKKHLYEKEATEIKQAGPGDASSLGTAELIETNICSSICRERTTLEPAHLSDDNCCTGGVSEAAIMLANCKNLLVDEEQGSSLQKHLEGSQYEMVSDVECCSMRKETLIVYDGSQLPSTEGLQKTCALHVSVVPTTNRLQSMRPVTKSISRGSRLLKQLAGVKPGFSSSGGTQLLIENGNAPGALTFQQEMRCSFVFLVAKKADTIHGYLPFCTILPTAKAL</sequence>
<feature type="region of interest" description="Disordered" evidence="7">
    <location>
        <begin position="811"/>
        <end position="840"/>
    </location>
</feature>
<evidence type="ECO:0000256" key="7">
    <source>
        <dbReference type="SAM" id="MobiDB-lite"/>
    </source>
</evidence>
<dbReference type="GO" id="GO:0016747">
    <property type="term" value="F:acyltransferase activity, transferring groups other than amino-acyl groups"/>
    <property type="evidence" value="ECO:0007669"/>
    <property type="project" value="InterPro"/>
</dbReference>
<dbReference type="InterPro" id="IPR001965">
    <property type="entry name" value="Znf_PHD"/>
</dbReference>
<evidence type="ECO:0000256" key="1">
    <source>
        <dbReference type="ARBA" id="ARBA00004123"/>
    </source>
</evidence>
<evidence type="ECO:0000256" key="4">
    <source>
        <dbReference type="ARBA" id="ARBA00022833"/>
    </source>
</evidence>
<evidence type="ECO:0000256" key="6">
    <source>
        <dbReference type="PROSITE-ProRule" id="PRU00146"/>
    </source>
</evidence>
<evidence type="ECO:0000256" key="3">
    <source>
        <dbReference type="ARBA" id="ARBA00022771"/>
    </source>
</evidence>
<dbReference type="InterPro" id="IPR011011">
    <property type="entry name" value="Znf_FYVE_PHD"/>
</dbReference>
<dbReference type="OrthoDB" id="429143at2759"/>
<dbReference type="CDD" id="cd04301">
    <property type="entry name" value="NAT_SF"/>
    <property type="match status" value="1"/>
</dbReference>
<proteinExistence type="predicted"/>
<dbReference type="Gene3D" id="3.40.630.30">
    <property type="match status" value="1"/>
</dbReference>
<keyword evidence="3 6" id="KW-0863">Zinc-finger</keyword>
<feature type="compositionally biased region" description="Polar residues" evidence="7">
    <location>
        <begin position="974"/>
        <end position="986"/>
    </location>
</feature>
<reference evidence="10 11" key="1">
    <citation type="submission" date="2020-04" db="EMBL/GenBank/DDBJ databases">
        <title>Plant Genome Project.</title>
        <authorList>
            <person name="Zhang R.-G."/>
        </authorList>
    </citation>
    <scope>NUCLEOTIDE SEQUENCE [LARGE SCALE GENOMIC DNA]</scope>
    <source>
        <strain evidence="10">YNK0</strain>
        <tissue evidence="10">Leaf</tissue>
    </source>
</reference>
<dbReference type="PROSITE" id="PS51186">
    <property type="entry name" value="GNAT"/>
    <property type="match status" value="1"/>
</dbReference>
<dbReference type="CDD" id="cd15539">
    <property type="entry name" value="PHD1_AIRE"/>
    <property type="match status" value="1"/>
</dbReference>
<dbReference type="OMA" id="VETWTIG"/>
<keyword evidence="5" id="KW-0539">Nucleus</keyword>
<comment type="subcellular location">
    <subcellularLocation>
        <location evidence="1">Nucleus</location>
    </subcellularLocation>
</comment>
<dbReference type="Pfam" id="PF00628">
    <property type="entry name" value="PHD"/>
    <property type="match status" value="1"/>
</dbReference>
<dbReference type="SMART" id="SM00249">
    <property type="entry name" value="PHD"/>
    <property type="match status" value="2"/>
</dbReference>
<name>A0A834ZTC3_TETSI</name>
<dbReference type="InterPro" id="IPR013083">
    <property type="entry name" value="Znf_RING/FYVE/PHD"/>
</dbReference>
<evidence type="ECO:0000256" key="2">
    <source>
        <dbReference type="ARBA" id="ARBA00022723"/>
    </source>
</evidence>
<evidence type="ECO:0000313" key="10">
    <source>
        <dbReference type="EMBL" id="KAF8413759.1"/>
    </source>
</evidence>
<evidence type="ECO:0000256" key="5">
    <source>
        <dbReference type="ARBA" id="ARBA00023242"/>
    </source>
</evidence>
<evidence type="ECO:0000313" key="11">
    <source>
        <dbReference type="Proteomes" id="UP000655225"/>
    </source>
</evidence>
<dbReference type="Proteomes" id="UP000655225">
    <property type="component" value="Unassembled WGS sequence"/>
</dbReference>
<keyword evidence="4" id="KW-0862">Zinc</keyword>
<dbReference type="SUPFAM" id="SSF55729">
    <property type="entry name" value="Acyl-CoA N-acyltransferases (Nat)"/>
    <property type="match status" value="1"/>
</dbReference>
<dbReference type="Gene3D" id="3.30.40.10">
    <property type="entry name" value="Zinc/RING finger domain, C3HC4 (zinc finger)"/>
    <property type="match status" value="2"/>
</dbReference>
<gene>
    <name evidence="10" type="ORF">HHK36_001752</name>
</gene>
<protein>
    <recommendedName>
        <fullName evidence="12">Histone acetyltransferase</fullName>
    </recommendedName>
</protein>
<keyword evidence="2" id="KW-0479">Metal-binding</keyword>
<dbReference type="GO" id="GO:0008270">
    <property type="term" value="F:zinc ion binding"/>
    <property type="evidence" value="ECO:0007669"/>
    <property type="project" value="UniProtKB-KW"/>
</dbReference>
<evidence type="ECO:0000259" key="8">
    <source>
        <dbReference type="PROSITE" id="PS50016"/>
    </source>
</evidence>
<keyword evidence="11" id="KW-1185">Reference proteome</keyword>
<dbReference type="InterPro" id="IPR032308">
    <property type="entry name" value="TDBD"/>
</dbReference>
<dbReference type="EMBL" id="JABCRI010000001">
    <property type="protein sequence ID" value="KAF8413759.1"/>
    <property type="molecule type" value="Genomic_DNA"/>
</dbReference>
<feature type="domain" description="N-acetyltransferase" evidence="9">
    <location>
        <begin position="1333"/>
        <end position="1497"/>
    </location>
</feature>
<dbReference type="GO" id="GO:0005634">
    <property type="term" value="C:nucleus"/>
    <property type="evidence" value="ECO:0007669"/>
    <property type="project" value="UniProtKB-SubCell"/>
</dbReference>
<feature type="domain" description="PHD-type" evidence="8">
    <location>
        <begin position="1197"/>
        <end position="1242"/>
    </location>
</feature>
<dbReference type="SUPFAM" id="SSF57903">
    <property type="entry name" value="FYVE/PHD zinc finger"/>
    <property type="match status" value="1"/>
</dbReference>
<dbReference type="Pfam" id="PF16135">
    <property type="entry name" value="TDBD"/>
    <property type="match status" value="1"/>
</dbReference>
<accession>A0A834ZTC3</accession>
<dbReference type="PROSITE" id="PS50016">
    <property type="entry name" value="ZF_PHD_2"/>
    <property type="match status" value="1"/>
</dbReference>
<dbReference type="InterPro" id="IPR016181">
    <property type="entry name" value="Acyl_CoA_acyltransferase"/>
</dbReference>
<dbReference type="FunFam" id="3.30.40.10:FF:000465">
    <property type="entry name" value="Increased DNA methylation 1"/>
    <property type="match status" value="1"/>
</dbReference>
<feature type="compositionally biased region" description="Polar residues" evidence="7">
    <location>
        <begin position="818"/>
        <end position="835"/>
    </location>
</feature>
<dbReference type="Pfam" id="PF23209">
    <property type="entry name" value="IDM1_C"/>
    <property type="match status" value="1"/>
</dbReference>
<feature type="region of interest" description="Disordered" evidence="7">
    <location>
        <begin position="935"/>
        <end position="986"/>
    </location>
</feature>
<dbReference type="InterPro" id="IPR019787">
    <property type="entry name" value="Znf_PHD-finger"/>
</dbReference>
<evidence type="ECO:0008006" key="12">
    <source>
        <dbReference type="Google" id="ProtNLM"/>
    </source>
</evidence>
<dbReference type="InterPro" id="IPR056511">
    <property type="entry name" value="IDM1_C"/>
</dbReference>
<comment type="caution">
    <text evidence="10">The sequence shown here is derived from an EMBL/GenBank/DDBJ whole genome shotgun (WGS) entry which is preliminary data.</text>
</comment>
<organism evidence="10 11">
    <name type="scientific">Tetracentron sinense</name>
    <name type="common">Spur-leaf</name>
    <dbReference type="NCBI Taxonomy" id="13715"/>
    <lineage>
        <taxon>Eukaryota</taxon>
        <taxon>Viridiplantae</taxon>
        <taxon>Streptophyta</taxon>
        <taxon>Embryophyta</taxon>
        <taxon>Tracheophyta</taxon>
        <taxon>Spermatophyta</taxon>
        <taxon>Magnoliopsida</taxon>
        <taxon>Trochodendrales</taxon>
        <taxon>Trochodendraceae</taxon>
        <taxon>Tetracentron</taxon>
    </lineage>
</organism>
<dbReference type="InterPro" id="IPR000182">
    <property type="entry name" value="GNAT_dom"/>
</dbReference>
<dbReference type="PANTHER" id="PTHR46508:SF2">
    <property type="entry name" value="INCREASED DNA METHYLATION 1"/>
    <property type="match status" value="1"/>
</dbReference>
<dbReference type="PANTHER" id="PTHR46508">
    <property type="entry name" value="PHD FINGER FAMILY PROTEIN"/>
    <property type="match status" value="1"/>
</dbReference>